<feature type="region of interest" description="Disordered" evidence="1">
    <location>
        <begin position="1"/>
        <end position="24"/>
    </location>
</feature>
<dbReference type="Proteomes" id="UP000397656">
    <property type="component" value="Plasmid pRK1-1"/>
</dbReference>
<dbReference type="SUPFAM" id="SSF54373">
    <property type="entry name" value="FAD-linked reductases, C-terminal domain"/>
    <property type="match status" value="1"/>
</dbReference>
<dbReference type="Pfam" id="PF22607">
    <property type="entry name" value="FAD_binding-like"/>
    <property type="match status" value="1"/>
</dbReference>
<evidence type="ECO:0000313" key="3">
    <source>
        <dbReference type="EMBL" id="QOT81552.1"/>
    </source>
</evidence>
<accession>A0A643G0S5</accession>
<dbReference type="PANTHER" id="PTHR47469:SF2">
    <property type="entry name" value="OS06G0597600 PROTEIN"/>
    <property type="match status" value="1"/>
</dbReference>
<dbReference type="AlphaFoldDB" id="A0A643G0S5"/>
<name>A0A643G0S5_9BURK</name>
<gene>
    <name evidence="3" type="ORF">F7R26_036590</name>
</gene>
<evidence type="ECO:0000256" key="1">
    <source>
        <dbReference type="SAM" id="MobiDB-lite"/>
    </source>
</evidence>
<dbReference type="InterPro" id="IPR036188">
    <property type="entry name" value="FAD/NAD-bd_sf"/>
</dbReference>
<feature type="domain" description="2,6-dihydroxypyridine 3-monooxygenase substrate binding" evidence="2">
    <location>
        <begin position="188"/>
        <end position="316"/>
    </location>
</feature>
<dbReference type="InterPro" id="IPR053212">
    <property type="entry name" value="DHP_3-monooxygenase"/>
</dbReference>
<dbReference type="GO" id="GO:0004497">
    <property type="term" value="F:monooxygenase activity"/>
    <property type="evidence" value="ECO:0007669"/>
    <property type="project" value="UniProtKB-KW"/>
</dbReference>
<proteinExistence type="predicted"/>
<dbReference type="InterPro" id="IPR054707">
    <property type="entry name" value="DhpH_subs-bd"/>
</dbReference>
<dbReference type="GeneID" id="98406494"/>
<feature type="compositionally biased region" description="Polar residues" evidence="1">
    <location>
        <begin position="1"/>
        <end position="10"/>
    </location>
</feature>
<keyword evidence="3" id="KW-0614">Plasmid</keyword>
<keyword evidence="3" id="KW-0503">Monooxygenase</keyword>
<dbReference type="RefSeq" id="WP_081050232.1">
    <property type="nucleotide sequence ID" value="NZ_CP062805.1"/>
</dbReference>
<dbReference type="PRINTS" id="PR00420">
    <property type="entry name" value="RNGMNOXGNASE"/>
</dbReference>
<reference evidence="3 4" key="1">
    <citation type="submission" date="2020-10" db="EMBL/GenBank/DDBJ databases">
        <title>Complete genome sequence of Cupriavidus basilensis CCUG 49340T.</title>
        <authorList>
            <person name="Salva-Serra F."/>
            <person name="Donoso R.A."/>
            <person name="Cho K.H."/>
            <person name="Yoo J.A."/>
            <person name="Lee K."/>
            <person name="Yoon S.-H."/>
            <person name="Perez-Pantoja D."/>
            <person name="Moore E.R.B."/>
        </authorList>
    </citation>
    <scope>NUCLEOTIDE SEQUENCE [LARGE SCALE GENOMIC DNA]</scope>
    <source>
        <strain evidence="4">CCUG 49340</strain>
        <plasmid evidence="3 4">pRK1-1</plasmid>
    </source>
</reference>
<keyword evidence="3" id="KW-0560">Oxidoreductase</keyword>
<geneLocation type="plasmid" evidence="3 4">
    <name>pRK1-1</name>
</geneLocation>
<dbReference type="SUPFAM" id="SSF51905">
    <property type="entry name" value="FAD/NAD(P)-binding domain"/>
    <property type="match status" value="1"/>
</dbReference>
<dbReference type="NCBIfam" id="NF005566">
    <property type="entry name" value="PRK07236.1"/>
    <property type="match status" value="1"/>
</dbReference>
<organism evidence="3 4">
    <name type="scientific">Cupriavidus basilensis</name>
    <dbReference type="NCBI Taxonomy" id="68895"/>
    <lineage>
        <taxon>Bacteria</taxon>
        <taxon>Pseudomonadati</taxon>
        <taxon>Pseudomonadota</taxon>
        <taxon>Betaproteobacteria</taxon>
        <taxon>Burkholderiales</taxon>
        <taxon>Burkholderiaceae</taxon>
        <taxon>Cupriavidus</taxon>
    </lineage>
</organism>
<protein>
    <submittedName>
        <fullName evidence="3">FAD-dependent monooxygenase</fullName>
    </submittedName>
</protein>
<evidence type="ECO:0000313" key="4">
    <source>
        <dbReference type="Proteomes" id="UP000397656"/>
    </source>
</evidence>
<dbReference type="EMBL" id="CP062805">
    <property type="protein sequence ID" value="QOT81552.1"/>
    <property type="molecule type" value="Genomic_DNA"/>
</dbReference>
<dbReference type="PANTHER" id="PTHR47469">
    <property type="entry name" value="MONOOXYGENASE-LIKE"/>
    <property type="match status" value="1"/>
</dbReference>
<evidence type="ECO:0000259" key="2">
    <source>
        <dbReference type="Pfam" id="PF22607"/>
    </source>
</evidence>
<dbReference type="Gene3D" id="3.50.50.60">
    <property type="entry name" value="FAD/NAD(P)-binding domain"/>
    <property type="match status" value="2"/>
</dbReference>
<sequence>MDANRSSNAQPLAPAEGRPTISAGNPRKALIAGGSLGGLFMATALRAVGWDVEVFERSPSNLISRGGGIVLQPEVLRAFSFAGIVPDGALGVRSHDRLYLDESGDVIQRQHSPQTQTSWNTLYSTLLKNFPKEHYHRGAQLTGVEQDEHGVYATFSDGRRETGDLLIGADGANSVVRKLMLPDVSPTYAGYVVWRGLIEENRLPEAAKPLLYENFVFQHDPGSMMLQYMVPGVDGSTAPGHRRYNWLWYLKAEPGAELGGVLTDREGNRRSHSVPPGSLAADQEEWIRQMGASHANPAFQALIESTQDIFVQEIQDLQVPRMRFGRVLLTGDAAFIPRPHTAGSTAKAAADAVSLAKALDGVTNLGRALRTWEQDRLEQGMQMTEWGIGMGNRIMSIARH</sequence>